<proteinExistence type="inferred from homology"/>
<sequence>MQTRITLRQLEYCIAAGEFGSIAEAAEQIHISPSSISAAIAHVETELAVSLFVRHHAQGLSVTPVGREVLKQVRHLLDQSLALYDIANNAQSNVRGPLRVGCFTTLAALIAPELCQGFGRAYPSVQVTQIEDHQEGLIERLRCSQIDIAIAYDLNISESDIAFEPLASLPPYVIVSEQHPLAHQKAVTLAELAAFPMVLLDLPHSRDYFVSVFQQAGLSPNIAARTSSPEVLRTLVANDIGYSIVNIRPRTAHALDGKRIINIRLSGSHRPMLLGLARLKAQKPRQVVEVFMQRSRNFISNEYIPGMNSPSLDARLKTQRPPSNGKEINHQQ</sequence>
<gene>
    <name evidence="7" type="ORF">EV686_101299</name>
</gene>
<dbReference type="RefSeq" id="WP_132472750.1">
    <property type="nucleotide sequence ID" value="NZ_JBHRVM010000001.1"/>
</dbReference>
<dbReference type="SUPFAM" id="SSF53850">
    <property type="entry name" value="Periplasmic binding protein-like II"/>
    <property type="match status" value="1"/>
</dbReference>
<evidence type="ECO:0000256" key="1">
    <source>
        <dbReference type="ARBA" id="ARBA00009437"/>
    </source>
</evidence>
<keyword evidence="2" id="KW-0805">Transcription regulation</keyword>
<dbReference type="CDD" id="cd08412">
    <property type="entry name" value="PBP2_PAO1_like"/>
    <property type="match status" value="1"/>
</dbReference>
<evidence type="ECO:0000256" key="3">
    <source>
        <dbReference type="ARBA" id="ARBA00023125"/>
    </source>
</evidence>
<dbReference type="GO" id="GO:0003700">
    <property type="term" value="F:DNA-binding transcription factor activity"/>
    <property type="evidence" value="ECO:0007669"/>
    <property type="project" value="InterPro"/>
</dbReference>
<accession>A0A4R3VGB4</accession>
<evidence type="ECO:0000256" key="5">
    <source>
        <dbReference type="SAM" id="MobiDB-lite"/>
    </source>
</evidence>
<dbReference type="InterPro" id="IPR036388">
    <property type="entry name" value="WH-like_DNA-bd_sf"/>
</dbReference>
<dbReference type="GO" id="GO:0032993">
    <property type="term" value="C:protein-DNA complex"/>
    <property type="evidence" value="ECO:0007669"/>
    <property type="project" value="TreeGrafter"/>
</dbReference>
<dbReference type="Pfam" id="PF00126">
    <property type="entry name" value="HTH_1"/>
    <property type="match status" value="1"/>
</dbReference>
<evidence type="ECO:0000256" key="2">
    <source>
        <dbReference type="ARBA" id="ARBA00023015"/>
    </source>
</evidence>
<dbReference type="PANTHER" id="PTHR30346">
    <property type="entry name" value="TRANSCRIPTIONAL DUAL REGULATOR HCAR-RELATED"/>
    <property type="match status" value="1"/>
</dbReference>
<comment type="similarity">
    <text evidence="1">Belongs to the LysR transcriptional regulatory family.</text>
</comment>
<dbReference type="AlphaFoldDB" id="A0A4R3VGB4"/>
<dbReference type="OrthoDB" id="8679465at2"/>
<dbReference type="Gene3D" id="3.40.190.10">
    <property type="entry name" value="Periplasmic binding protein-like II"/>
    <property type="match status" value="2"/>
</dbReference>
<dbReference type="SUPFAM" id="SSF46785">
    <property type="entry name" value="Winged helix' DNA-binding domain"/>
    <property type="match status" value="1"/>
</dbReference>
<evidence type="ECO:0000313" key="8">
    <source>
        <dbReference type="Proteomes" id="UP000294692"/>
    </source>
</evidence>
<dbReference type="Gene3D" id="1.10.10.10">
    <property type="entry name" value="Winged helix-like DNA-binding domain superfamily/Winged helix DNA-binding domain"/>
    <property type="match status" value="1"/>
</dbReference>
<dbReference type="EMBL" id="SMBX01000001">
    <property type="protein sequence ID" value="TCV02842.1"/>
    <property type="molecule type" value="Genomic_DNA"/>
</dbReference>
<dbReference type="PANTHER" id="PTHR30346:SF0">
    <property type="entry name" value="HCA OPERON TRANSCRIPTIONAL ACTIVATOR HCAR"/>
    <property type="match status" value="1"/>
</dbReference>
<feature type="domain" description="HTH lysR-type" evidence="6">
    <location>
        <begin position="5"/>
        <end position="63"/>
    </location>
</feature>
<name>A0A4R3VGB4_9BURK</name>
<dbReference type="Proteomes" id="UP000294692">
    <property type="component" value="Unassembled WGS sequence"/>
</dbReference>
<evidence type="ECO:0000256" key="4">
    <source>
        <dbReference type="ARBA" id="ARBA00023163"/>
    </source>
</evidence>
<evidence type="ECO:0000313" key="7">
    <source>
        <dbReference type="EMBL" id="TCV02842.1"/>
    </source>
</evidence>
<keyword evidence="4" id="KW-0804">Transcription</keyword>
<evidence type="ECO:0000259" key="6">
    <source>
        <dbReference type="PROSITE" id="PS50931"/>
    </source>
</evidence>
<keyword evidence="3 7" id="KW-0238">DNA-binding</keyword>
<dbReference type="Pfam" id="PF03466">
    <property type="entry name" value="LysR_substrate"/>
    <property type="match status" value="1"/>
</dbReference>
<protein>
    <submittedName>
        <fullName evidence="7">DNA-binding transcriptional LysR family regulator</fullName>
    </submittedName>
</protein>
<dbReference type="InterPro" id="IPR036390">
    <property type="entry name" value="WH_DNA-bd_sf"/>
</dbReference>
<reference evidence="7 8" key="1">
    <citation type="submission" date="2019-03" db="EMBL/GenBank/DDBJ databases">
        <title>Genomic Encyclopedia of Type Strains, Phase IV (KMG-IV): sequencing the most valuable type-strain genomes for metagenomic binning, comparative biology and taxonomic classification.</title>
        <authorList>
            <person name="Goeker M."/>
        </authorList>
    </citation>
    <scope>NUCLEOTIDE SEQUENCE [LARGE SCALE GENOMIC DNA]</scope>
    <source>
        <strain evidence="7 8">DSM 100048</strain>
    </source>
</reference>
<dbReference type="InterPro" id="IPR000847">
    <property type="entry name" value="LysR_HTH_N"/>
</dbReference>
<organism evidence="7 8">
    <name type="scientific">Paracandidimonas soli</name>
    <dbReference type="NCBI Taxonomy" id="1917182"/>
    <lineage>
        <taxon>Bacteria</taxon>
        <taxon>Pseudomonadati</taxon>
        <taxon>Pseudomonadota</taxon>
        <taxon>Betaproteobacteria</taxon>
        <taxon>Burkholderiales</taxon>
        <taxon>Alcaligenaceae</taxon>
        <taxon>Paracandidimonas</taxon>
    </lineage>
</organism>
<dbReference type="InterPro" id="IPR005119">
    <property type="entry name" value="LysR_subst-bd"/>
</dbReference>
<comment type="caution">
    <text evidence="7">The sequence shown here is derived from an EMBL/GenBank/DDBJ whole genome shotgun (WGS) entry which is preliminary data.</text>
</comment>
<keyword evidence="8" id="KW-1185">Reference proteome</keyword>
<feature type="region of interest" description="Disordered" evidence="5">
    <location>
        <begin position="309"/>
        <end position="332"/>
    </location>
</feature>
<dbReference type="GO" id="GO:0003677">
    <property type="term" value="F:DNA binding"/>
    <property type="evidence" value="ECO:0007669"/>
    <property type="project" value="UniProtKB-KW"/>
</dbReference>
<dbReference type="PROSITE" id="PS50931">
    <property type="entry name" value="HTH_LYSR"/>
    <property type="match status" value="1"/>
</dbReference>